<dbReference type="RefSeq" id="WP_090078426.1">
    <property type="nucleotide sequence ID" value="NZ_FOQT01000001.1"/>
</dbReference>
<dbReference type="OrthoDB" id="9805588at2"/>
<keyword evidence="4" id="KW-1185">Reference proteome</keyword>
<gene>
    <name evidence="3" type="ORF">SAMN05443292_0331</name>
</gene>
<dbReference type="EMBL" id="FOQT01000001">
    <property type="protein sequence ID" value="SFH83317.1"/>
    <property type="molecule type" value="Genomic_DNA"/>
</dbReference>
<dbReference type="InterPro" id="IPR033469">
    <property type="entry name" value="CYTH-like_dom_sf"/>
</dbReference>
<proteinExistence type="predicted"/>
<evidence type="ECO:0000256" key="1">
    <source>
        <dbReference type="PIRSR" id="PIRSR016487-1"/>
    </source>
</evidence>
<dbReference type="STRING" id="1125876.SAMN05443292_0331"/>
<dbReference type="PROSITE" id="PS51707">
    <property type="entry name" value="CYTH"/>
    <property type="match status" value="1"/>
</dbReference>
<dbReference type="Gene3D" id="2.40.320.10">
    <property type="entry name" value="Hypothetical Protein Pfu-838710-001"/>
    <property type="match status" value="1"/>
</dbReference>
<dbReference type="PIRSF" id="PIRSF016487">
    <property type="entry name" value="CYTH_UCP016487"/>
    <property type="match status" value="1"/>
</dbReference>
<dbReference type="SUPFAM" id="SSF55154">
    <property type="entry name" value="CYTH-like phosphatases"/>
    <property type="match status" value="1"/>
</dbReference>
<dbReference type="PANTHER" id="PTHR40114">
    <property type="entry name" value="SLR0698 PROTEIN"/>
    <property type="match status" value="1"/>
</dbReference>
<dbReference type="PANTHER" id="PTHR40114:SF1">
    <property type="entry name" value="SLR0698 PROTEIN"/>
    <property type="match status" value="1"/>
</dbReference>
<feature type="active site" description="Proton acceptor" evidence="1">
    <location>
        <position position="31"/>
    </location>
</feature>
<dbReference type="CDD" id="cd07891">
    <property type="entry name" value="CYTH-like_CthTTM-like_1"/>
    <property type="match status" value="1"/>
</dbReference>
<reference evidence="3 4" key="1">
    <citation type="submission" date="2016-10" db="EMBL/GenBank/DDBJ databases">
        <authorList>
            <person name="de Groot N.N."/>
        </authorList>
    </citation>
    <scope>NUCLEOTIDE SEQUENCE [LARGE SCALE GENOMIC DNA]</scope>
    <source>
        <strain evidence="3 4">DSM 26000</strain>
    </source>
</reference>
<dbReference type="Pfam" id="PF01928">
    <property type="entry name" value="CYTH"/>
    <property type="match status" value="1"/>
</dbReference>
<protein>
    <submittedName>
        <fullName evidence="3">CYTH domain-containing protein</fullName>
    </submittedName>
</protein>
<dbReference type="InterPro" id="IPR023577">
    <property type="entry name" value="CYTH_domain"/>
</dbReference>
<organism evidence="3 4">
    <name type="scientific">Halpernia frigidisoli</name>
    <dbReference type="NCBI Taxonomy" id="1125876"/>
    <lineage>
        <taxon>Bacteria</taxon>
        <taxon>Pseudomonadati</taxon>
        <taxon>Bacteroidota</taxon>
        <taxon>Flavobacteriia</taxon>
        <taxon>Flavobacteriales</taxon>
        <taxon>Weeksellaceae</taxon>
        <taxon>Chryseobacterium group</taxon>
        <taxon>Halpernia</taxon>
    </lineage>
</organism>
<dbReference type="Proteomes" id="UP000198931">
    <property type="component" value="Unassembled WGS sequence"/>
</dbReference>
<dbReference type="AlphaFoldDB" id="A0A1I3D9B1"/>
<evidence type="ECO:0000259" key="2">
    <source>
        <dbReference type="PROSITE" id="PS51707"/>
    </source>
</evidence>
<evidence type="ECO:0000313" key="3">
    <source>
        <dbReference type="EMBL" id="SFH83317.1"/>
    </source>
</evidence>
<name>A0A1I3D9B1_9FLAO</name>
<dbReference type="InterPro" id="IPR012042">
    <property type="entry name" value="NeuTTM/CthTTM-like"/>
</dbReference>
<sequence>MGIEIERKFLVNREKWQYIEKPTGEKYRQGYLVTDPKKTIRVRQTIDKGFLTIKGISIGAKRSEFEYEIPFEEARELLDQFSVAELSKIRYKILFDNHIWEIDEFFGDNKGLIVAEIELKTEEENFTIPEWIDREVTEDEKYYNSNLVLKPFKDWKI</sequence>
<dbReference type="SMART" id="SM01118">
    <property type="entry name" value="CYTH"/>
    <property type="match status" value="1"/>
</dbReference>
<evidence type="ECO:0000313" key="4">
    <source>
        <dbReference type="Proteomes" id="UP000198931"/>
    </source>
</evidence>
<feature type="domain" description="CYTH" evidence="2">
    <location>
        <begin position="2"/>
        <end position="149"/>
    </location>
</feature>
<accession>A0A1I3D9B1</accession>